<organism evidence="1 2">
    <name type="scientific">Malus domestica</name>
    <name type="common">Apple</name>
    <name type="synonym">Pyrus malus</name>
    <dbReference type="NCBI Taxonomy" id="3750"/>
    <lineage>
        <taxon>Eukaryota</taxon>
        <taxon>Viridiplantae</taxon>
        <taxon>Streptophyta</taxon>
        <taxon>Embryophyta</taxon>
        <taxon>Tracheophyta</taxon>
        <taxon>Spermatophyta</taxon>
        <taxon>Magnoliopsida</taxon>
        <taxon>eudicotyledons</taxon>
        <taxon>Gunneridae</taxon>
        <taxon>Pentapetalae</taxon>
        <taxon>rosids</taxon>
        <taxon>fabids</taxon>
        <taxon>Rosales</taxon>
        <taxon>Rosaceae</taxon>
        <taxon>Amygdaloideae</taxon>
        <taxon>Maleae</taxon>
        <taxon>Malus</taxon>
    </lineage>
</organism>
<evidence type="ECO:0000313" key="2">
    <source>
        <dbReference type="Proteomes" id="UP000290289"/>
    </source>
</evidence>
<reference evidence="1 2" key="1">
    <citation type="submission" date="2018-10" db="EMBL/GenBank/DDBJ databases">
        <title>A high-quality apple genome assembly.</title>
        <authorList>
            <person name="Hu J."/>
        </authorList>
    </citation>
    <scope>NUCLEOTIDE SEQUENCE [LARGE SCALE GENOMIC DNA]</scope>
    <source>
        <strain evidence="2">cv. HFTH1</strain>
        <tissue evidence="1">Young leaf</tissue>
    </source>
</reference>
<dbReference type="AlphaFoldDB" id="A0A498JCR8"/>
<sequence>MDDLFRQYAELFADYLSKSKTKFINLHHDGVLVPKDRLLGCNFNGWSINPQWRSCQNLSTNQ</sequence>
<dbReference type="EMBL" id="RDQH01000334">
    <property type="protein sequence ID" value="RXH91171.1"/>
    <property type="molecule type" value="Genomic_DNA"/>
</dbReference>
<evidence type="ECO:0000313" key="1">
    <source>
        <dbReference type="EMBL" id="RXH91171.1"/>
    </source>
</evidence>
<proteinExistence type="predicted"/>
<accession>A0A498JCR8</accession>
<dbReference type="Proteomes" id="UP000290289">
    <property type="component" value="Chromosome 8"/>
</dbReference>
<comment type="caution">
    <text evidence="1">The sequence shown here is derived from an EMBL/GenBank/DDBJ whole genome shotgun (WGS) entry which is preliminary data.</text>
</comment>
<gene>
    <name evidence="1" type="ORF">DVH24_020194</name>
</gene>
<name>A0A498JCR8_MALDO</name>
<protein>
    <submittedName>
        <fullName evidence="1">Uncharacterized protein</fullName>
    </submittedName>
</protein>
<keyword evidence="2" id="KW-1185">Reference proteome</keyword>